<evidence type="ECO:0000256" key="2">
    <source>
        <dbReference type="ARBA" id="ARBA00022737"/>
    </source>
</evidence>
<dbReference type="PANTHER" id="PTHR24403">
    <property type="entry name" value="ZINC FINGER PROTEIN"/>
    <property type="match status" value="1"/>
</dbReference>
<dbReference type="SMART" id="SM00355">
    <property type="entry name" value="ZnF_C2H2"/>
    <property type="match status" value="3"/>
</dbReference>
<name>A0A8X6JZ60_9ARAC</name>
<dbReference type="GO" id="GO:0008270">
    <property type="term" value="F:zinc ion binding"/>
    <property type="evidence" value="ECO:0007669"/>
    <property type="project" value="UniProtKB-KW"/>
</dbReference>
<proteinExistence type="predicted"/>
<reference evidence="7" key="1">
    <citation type="submission" date="2020-08" db="EMBL/GenBank/DDBJ databases">
        <title>Multicomponent nature underlies the extraordinary mechanical properties of spider dragline silk.</title>
        <authorList>
            <person name="Kono N."/>
            <person name="Nakamura H."/>
            <person name="Mori M."/>
            <person name="Yoshida Y."/>
            <person name="Ohtoshi R."/>
            <person name="Malay A.D."/>
            <person name="Moran D.A.P."/>
            <person name="Tomita M."/>
            <person name="Numata K."/>
            <person name="Arakawa K."/>
        </authorList>
    </citation>
    <scope>NUCLEOTIDE SEQUENCE</scope>
</reference>
<organism evidence="7 8">
    <name type="scientific">Trichonephila inaurata madagascariensis</name>
    <dbReference type="NCBI Taxonomy" id="2747483"/>
    <lineage>
        <taxon>Eukaryota</taxon>
        <taxon>Metazoa</taxon>
        <taxon>Ecdysozoa</taxon>
        <taxon>Arthropoda</taxon>
        <taxon>Chelicerata</taxon>
        <taxon>Arachnida</taxon>
        <taxon>Araneae</taxon>
        <taxon>Araneomorphae</taxon>
        <taxon>Entelegynae</taxon>
        <taxon>Araneoidea</taxon>
        <taxon>Nephilidae</taxon>
        <taxon>Trichonephila</taxon>
        <taxon>Trichonephila inaurata</taxon>
    </lineage>
</organism>
<dbReference type="Proteomes" id="UP000886998">
    <property type="component" value="Unassembled WGS sequence"/>
</dbReference>
<dbReference type="Pfam" id="PF00096">
    <property type="entry name" value="zf-C2H2"/>
    <property type="match status" value="1"/>
</dbReference>
<feature type="domain" description="C2H2-type" evidence="6">
    <location>
        <begin position="176"/>
        <end position="203"/>
    </location>
</feature>
<dbReference type="OrthoDB" id="6601382at2759"/>
<keyword evidence="3 5" id="KW-0863">Zinc-finger</keyword>
<dbReference type="GO" id="GO:0010468">
    <property type="term" value="P:regulation of gene expression"/>
    <property type="evidence" value="ECO:0007669"/>
    <property type="project" value="TreeGrafter"/>
</dbReference>
<dbReference type="AlphaFoldDB" id="A0A8X6JZ60"/>
<dbReference type="InterPro" id="IPR050688">
    <property type="entry name" value="Zinc_finger/UBP_domain"/>
</dbReference>
<dbReference type="GO" id="GO:0005634">
    <property type="term" value="C:nucleus"/>
    <property type="evidence" value="ECO:0007669"/>
    <property type="project" value="TreeGrafter"/>
</dbReference>
<dbReference type="InterPro" id="IPR036236">
    <property type="entry name" value="Znf_C2H2_sf"/>
</dbReference>
<comment type="caution">
    <text evidence="7">The sequence shown here is derived from an EMBL/GenBank/DDBJ whole genome shotgun (WGS) entry which is preliminary data.</text>
</comment>
<sequence length="228" mass="25266">MLKPPDELEKVFNEAVIPNETVLGSAVLDFCKISNAQGNGPLETTCGNTFECPECKTVFSRQSNLTRHIKTIHSESSNICPFCNFTPKRLDNLKRHLIQAHKIPLDQATAITSPNTFRRVPHSEKENASAICVATDELSDSTRREPLIDFLKKCPKNTIVNVLPRMKTVQKASSVFICSVCGKNYSTITGLIQHLKMHASSGKYNAALNTSTETNLSHVEVSRKVIIL</sequence>
<evidence type="ECO:0000256" key="1">
    <source>
        <dbReference type="ARBA" id="ARBA00022723"/>
    </source>
</evidence>
<dbReference type="PROSITE" id="PS00028">
    <property type="entry name" value="ZINC_FINGER_C2H2_1"/>
    <property type="match status" value="2"/>
</dbReference>
<accession>A0A8X6JZ60</accession>
<keyword evidence="8" id="KW-1185">Reference proteome</keyword>
<evidence type="ECO:0000259" key="6">
    <source>
        <dbReference type="PROSITE" id="PS50157"/>
    </source>
</evidence>
<dbReference type="InterPro" id="IPR013087">
    <property type="entry name" value="Znf_C2H2_type"/>
</dbReference>
<keyword evidence="2" id="KW-0677">Repeat</keyword>
<evidence type="ECO:0000313" key="7">
    <source>
        <dbReference type="EMBL" id="GFS47450.1"/>
    </source>
</evidence>
<keyword evidence="1" id="KW-0479">Metal-binding</keyword>
<dbReference type="Pfam" id="PF13912">
    <property type="entry name" value="zf-C2H2_6"/>
    <property type="match status" value="1"/>
</dbReference>
<dbReference type="SUPFAM" id="SSF57667">
    <property type="entry name" value="beta-beta-alpha zinc fingers"/>
    <property type="match status" value="2"/>
</dbReference>
<gene>
    <name evidence="7" type="ORF">TNIN_273281</name>
</gene>
<dbReference type="EMBL" id="BMAV01026108">
    <property type="protein sequence ID" value="GFS47450.1"/>
    <property type="molecule type" value="Genomic_DNA"/>
</dbReference>
<protein>
    <recommendedName>
        <fullName evidence="6">C2H2-type domain-containing protein</fullName>
    </recommendedName>
</protein>
<evidence type="ECO:0000313" key="8">
    <source>
        <dbReference type="Proteomes" id="UP000886998"/>
    </source>
</evidence>
<feature type="domain" description="C2H2-type" evidence="6">
    <location>
        <begin position="50"/>
        <end position="78"/>
    </location>
</feature>
<dbReference type="Gene3D" id="3.30.160.60">
    <property type="entry name" value="Classic Zinc Finger"/>
    <property type="match status" value="1"/>
</dbReference>
<evidence type="ECO:0000256" key="4">
    <source>
        <dbReference type="ARBA" id="ARBA00022833"/>
    </source>
</evidence>
<dbReference type="PANTHER" id="PTHR24403:SF67">
    <property type="entry name" value="FI01116P-RELATED"/>
    <property type="match status" value="1"/>
</dbReference>
<dbReference type="PROSITE" id="PS50157">
    <property type="entry name" value="ZINC_FINGER_C2H2_2"/>
    <property type="match status" value="2"/>
</dbReference>
<evidence type="ECO:0000256" key="3">
    <source>
        <dbReference type="ARBA" id="ARBA00022771"/>
    </source>
</evidence>
<evidence type="ECO:0000256" key="5">
    <source>
        <dbReference type="PROSITE-ProRule" id="PRU00042"/>
    </source>
</evidence>
<keyword evidence="4" id="KW-0862">Zinc</keyword>